<reference evidence="4" key="1">
    <citation type="submission" date="2017-09" db="EMBL/GenBank/DDBJ databases">
        <title>Depth-based differentiation of microbial function through sediment-hosted aquifers and enrichment of novel symbionts in the deep terrestrial subsurface.</title>
        <authorList>
            <person name="Probst A.J."/>
            <person name="Ladd B."/>
            <person name="Jarett J.K."/>
            <person name="Geller-Mcgrath D.E."/>
            <person name="Sieber C.M.K."/>
            <person name="Emerson J.B."/>
            <person name="Anantharaman K."/>
            <person name="Thomas B.C."/>
            <person name="Malmstrom R."/>
            <person name="Stieglmeier M."/>
            <person name="Klingl A."/>
            <person name="Woyke T."/>
            <person name="Ryan C.M."/>
            <person name="Banfield J.F."/>
        </authorList>
    </citation>
    <scope>NUCLEOTIDE SEQUENCE [LARGE SCALE GENOMIC DNA]</scope>
</reference>
<keyword evidence="2" id="KW-0812">Transmembrane</keyword>
<organism evidence="3 4">
    <name type="scientific">Candidatus Wolfebacteria bacterium CG03_land_8_20_14_0_80_36_15</name>
    <dbReference type="NCBI Taxonomy" id="1975067"/>
    <lineage>
        <taxon>Bacteria</taxon>
        <taxon>Candidatus Wolfeibacteriota</taxon>
    </lineage>
</organism>
<feature type="region of interest" description="Disordered" evidence="1">
    <location>
        <begin position="18"/>
        <end position="40"/>
    </location>
</feature>
<evidence type="ECO:0000313" key="3">
    <source>
        <dbReference type="EMBL" id="PIU99311.1"/>
    </source>
</evidence>
<sequence length="254" mass="28253">MDKNGKKIKMVDIIRPEKKTKTLQESGKEPTKKEPAKKELKKELKTEEAIKISAAKPKKPKRLKILIFLFFGFLIYLIFWVLPRAGINITTKKTSLELIERIEATTNIGSTVISTKQIPAEIFSQRKNNVFSFLATGKKNVERKARGEVTIYNTYSSDDQPLIANTRLLTPDGKVFRLEKLIVVPGAKIIEGKIVSSSVKTSVVADKAGQEYNIGPVSHFTIPGFQGSEKYQSFYAKSDTPMTGGFVGEVAVPS</sequence>
<name>A0A2M7B887_9BACT</name>
<feature type="non-terminal residue" evidence="3">
    <location>
        <position position="254"/>
    </location>
</feature>
<accession>A0A2M7B887</accession>
<keyword evidence="2" id="KW-1133">Transmembrane helix</keyword>
<evidence type="ECO:0000256" key="2">
    <source>
        <dbReference type="SAM" id="Phobius"/>
    </source>
</evidence>
<feature type="transmembrane region" description="Helical" evidence="2">
    <location>
        <begin position="65"/>
        <end position="82"/>
    </location>
</feature>
<keyword evidence="2" id="KW-0472">Membrane</keyword>
<comment type="caution">
    <text evidence="3">The sequence shown here is derived from an EMBL/GenBank/DDBJ whole genome shotgun (WGS) entry which is preliminary data.</text>
</comment>
<protein>
    <submittedName>
        <fullName evidence="3">Uncharacterized protein</fullName>
    </submittedName>
</protein>
<dbReference type="Proteomes" id="UP000230131">
    <property type="component" value="Unassembled WGS sequence"/>
</dbReference>
<dbReference type="AlphaFoldDB" id="A0A2M7B887"/>
<gene>
    <name evidence="3" type="ORF">COS59_00465</name>
</gene>
<evidence type="ECO:0000313" key="4">
    <source>
        <dbReference type="Proteomes" id="UP000230131"/>
    </source>
</evidence>
<dbReference type="EMBL" id="PEVH01000017">
    <property type="protein sequence ID" value="PIU99311.1"/>
    <property type="molecule type" value="Genomic_DNA"/>
</dbReference>
<proteinExistence type="predicted"/>
<evidence type="ECO:0000256" key="1">
    <source>
        <dbReference type="SAM" id="MobiDB-lite"/>
    </source>
</evidence>